<sequence>MTSIEGKSNETGWSSQLSHFIINPVIVGNGTRLFQNGIDTKALQLMQISLA</sequence>
<evidence type="ECO:0000313" key="2">
    <source>
        <dbReference type="Proteomes" id="UP001218246"/>
    </source>
</evidence>
<dbReference type="EMBL" id="JARULN010000029">
    <property type="protein sequence ID" value="MDG5755461.1"/>
    <property type="molecule type" value="Genomic_DNA"/>
</dbReference>
<dbReference type="Proteomes" id="UP001218246">
    <property type="component" value="Unassembled WGS sequence"/>
</dbReference>
<proteinExistence type="predicted"/>
<organism evidence="1 2">
    <name type="scientific">Ectobacillus antri</name>
    <dbReference type="NCBI Taxonomy" id="2486280"/>
    <lineage>
        <taxon>Bacteria</taxon>
        <taxon>Bacillati</taxon>
        <taxon>Bacillota</taxon>
        <taxon>Bacilli</taxon>
        <taxon>Bacillales</taxon>
        <taxon>Bacillaceae</taxon>
        <taxon>Ectobacillus</taxon>
    </lineage>
</organism>
<protein>
    <submittedName>
        <fullName evidence="1">Uncharacterized protein</fullName>
    </submittedName>
</protein>
<evidence type="ECO:0000313" key="1">
    <source>
        <dbReference type="EMBL" id="MDG5755461.1"/>
    </source>
</evidence>
<name>A0ABT6H812_9BACI</name>
<reference evidence="1 2" key="1">
    <citation type="submission" date="2023-04" db="EMBL/GenBank/DDBJ databases">
        <title>Ectobacillus antri isolated from activated sludge.</title>
        <authorList>
            <person name="Yan P."/>
            <person name="Liu X."/>
        </authorList>
    </citation>
    <scope>NUCLEOTIDE SEQUENCE [LARGE SCALE GENOMIC DNA]</scope>
    <source>
        <strain evidence="1 2">C18H</strain>
    </source>
</reference>
<gene>
    <name evidence="1" type="ORF">P6P90_16295</name>
</gene>
<keyword evidence="2" id="KW-1185">Reference proteome</keyword>
<dbReference type="RefSeq" id="WP_164464329.1">
    <property type="nucleotide sequence ID" value="NZ_JARRRY010000029.1"/>
</dbReference>
<accession>A0ABT6H812</accession>
<comment type="caution">
    <text evidence="1">The sequence shown here is derived from an EMBL/GenBank/DDBJ whole genome shotgun (WGS) entry which is preliminary data.</text>
</comment>